<sequence>MNNMTSLQSTIIYKQNTSIFCRLGKFMCYGFNESPTKVNEGDVVNTTHL</sequence>
<reference evidence="1" key="1">
    <citation type="journal article" date="2022" name="Front. Genet.">
        <title>Chromosome-Scale Assembly of the Dendrobium nobile Genome Provides Insights Into the Molecular Mechanism of the Biosynthesis of the Medicinal Active Ingredient of Dendrobium.</title>
        <authorList>
            <person name="Xu Q."/>
            <person name="Niu S.-C."/>
            <person name="Li K.-L."/>
            <person name="Zheng P.-J."/>
            <person name="Zhang X.-J."/>
            <person name="Jia Y."/>
            <person name="Liu Y."/>
            <person name="Niu Y.-X."/>
            <person name="Yu L.-H."/>
            <person name="Chen D.-F."/>
            <person name="Zhang G.-Q."/>
        </authorList>
    </citation>
    <scope>NUCLEOTIDE SEQUENCE</scope>
    <source>
        <tissue evidence="1">Leaf</tissue>
    </source>
</reference>
<organism evidence="1 2">
    <name type="scientific">Dendrobium nobile</name>
    <name type="common">Orchid</name>
    <dbReference type="NCBI Taxonomy" id="94219"/>
    <lineage>
        <taxon>Eukaryota</taxon>
        <taxon>Viridiplantae</taxon>
        <taxon>Streptophyta</taxon>
        <taxon>Embryophyta</taxon>
        <taxon>Tracheophyta</taxon>
        <taxon>Spermatophyta</taxon>
        <taxon>Magnoliopsida</taxon>
        <taxon>Liliopsida</taxon>
        <taxon>Asparagales</taxon>
        <taxon>Orchidaceae</taxon>
        <taxon>Epidendroideae</taxon>
        <taxon>Malaxideae</taxon>
        <taxon>Dendrobiinae</taxon>
        <taxon>Dendrobium</taxon>
    </lineage>
</organism>
<protein>
    <submittedName>
        <fullName evidence="1">Uncharacterized protein</fullName>
    </submittedName>
</protein>
<name>A0A8T3BV65_DENNO</name>
<comment type="caution">
    <text evidence="1">The sequence shown here is derived from an EMBL/GenBank/DDBJ whole genome shotgun (WGS) entry which is preliminary data.</text>
</comment>
<dbReference type="AlphaFoldDB" id="A0A8T3BV65"/>
<evidence type="ECO:0000313" key="1">
    <source>
        <dbReference type="EMBL" id="KAI0520279.1"/>
    </source>
</evidence>
<keyword evidence="2" id="KW-1185">Reference proteome</keyword>
<proteinExistence type="predicted"/>
<dbReference type="Proteomes" id="UP000829196">
    <property type="component" value="Unassembled WGS sequence"/>
</dbReference>
<accession>A0A8T3BV65</accession>
<gene>
    <name evidence="1" type="ORF">KFK09_007750</name>
</gene>
<dbReference type="EMBL" id="JAGYWB010000006">
    <property type="protein sequence ID" value="KAI0520279.1"/>
    <property type="molecule type" value="Genomic_DNA"/>
</dbReference>
<evidence type="ECO:0000313" key="2">
    <source>
        <dbReference type="Proteomes" id="UP000829196"/>
    </source>
</evidence>